<evidence type="ECO:0000313" key="1">
    <source>
        <dbReference type="EMBL" id="KAI7985103.1"/>
    </source>
</evidence>
<dbReference type="Proteomes" id="UP001060215">
    <property type="component" value="Chromosome 15"/>
</dbReference>
<proteinExistence type="predicted"/>
<accession>A0ACC0FAE8</accession>
<sequence length="528" mass="60836">MNQQVDMVTGLMMQLLIEAFKKHLEDIKPCQGGHSEIFEVPSRLRDLEPAAFKPRIVSIGPYHHKHEHLKEIETHKWQLLKHVLEQRLSRPMVDNLWSSMLPLVNDAKKCYDKPVEGLTKSQFVEMMLLDACFILELLRGSANGWESCGYASDPLVVFNLRGFIPFIQQDLLMLENQLPFPVLHKFFTIVWDESANHESIVELVLKFFDPLFPGISKNLSKHSKPNETPLHILDIVRMSLEPSQKAVEQSSETNNRIRSCCPGPSLCHFPCPNSVSFPCWQNTNHGHDAARTVQDEEGERGSFQSPPTTTTNCFLVQDRTGRTVQDEEGERGSLQSPRTPKSPEIAMHSVTRLRGTGIIFETKDSTKFTDIEFKEGKLLIPPLLIHDLTKSIFLNLMAFEQCYPLCDSHITSYISFMDELINSPKDVEHLYEKRIIVHQLGSEEDVATLFNNLRKEIVFDTSDYYLLDVSQKLNKHYQQKWRTWKAIFRHEYLKDPWKIISLVVASFLILLTMAQTAYTIISYHFPKP</sequence>
<reference evidence="1 2" key="1">
    <citation type="journal article" date="2022" name="Plant J.">
        <title>Chromosome-level genome of Camellia lanceoleosa provides a valuable resource for understanding genome evolution and self-incompatibility.</title>
        <authorList>
            <person name="Gong W."/>
            <person name="Xiao S."/>
            <person name="Wang L."/>
            <person name="Liao Z."/>
            <person name="Chang Y."/>
            <person name="Mo W."/>
            <person name="Hu G."/>
            <person name="Li W."/>
            <person name="Zhao G."/>
            <person name="Zhu H."/>
            <person name="Hu X."/>
            <person name="Ji K."/>
            <person name="Xiang X."/>
            <person name="Song Q."/>
            <person name="Yuan D."/>
            <person name="Jin S."/>
            <person name="Zhang L."/>
        </authorList>
    </citation>
    <scope>NUCLEOTIDE SEQUENCE [LARGE SCALE GENOMIC DNA]</scope>
    <source>
        <strain evidence="1">SQ_2022a</strain>
    </source>
</reference>
<evidence type="ECO:0000313" key="2">
    <source>
        <dbReference type="Proteomes" id="UP001060215"/>
    </source>
</evidence>
<keyword evidence="2" id="KW-1185">Reference proteome</keyword>
<protein>
    <submittedName>
        <fullName evidence="1">UPF0481 protein</fullName>
    </submittedName>
</protein>
<gene>
    <name evidence="1" type="ORF">LOK49_LG14G00398</name>
</gene>
<dbReference type="EMBL" id="CM045772">
    <property type="protein sequence ID" value="KAI7985103.1"/>
    <property type="molecule type" value="Genomic_DNA"/>
</dbReference>
<organism evidence="1 2">
    <name type="scientific">Camellia lanceoleosa</name>
    <dbReference type="NCBI Taxonomy" id="1840588"/>
    <lineage>
        <taxon>Eukaryota</taxon>
        <taxon>Viridiplantae</taxon>
        <taxon>Streptophyta</taxon>
        <taxon>Embryophyta</taxon>
        <taxon>Tracheophyta</taxon>
        <taxon>Spermatophyta</taxon>
        <taxon>Magnoliopsida</taxon>
        <taxon>eudicotyledons</taxon>
        <taxon>Gunneridae</taxon>
        <taxon>Pentapetalae</taxon>
        <taxon>asterids</taxon>
        <taxon>Ericales</taxon>
        <taxon>Theaceae</taxon>
        <taxon>Camellia</taxon>
    </lineage>
</organism>
<comment type="caution">
    <text evidence="1">The sequence shown here is derived from an EMBL/GenBank/DDBJ whole genome shotgun (WGS) entry which is preliminary data.</text>
</comment>
<name>A0ACC0FAE8_9ERIC</name>